<evidence type="ECO:0000256" key="1">
    <source>
        <dbReference type="SAM" id="MobiDB-lite"/>
    </source>
</evidence>
<dbReference type="PANTHER" id="PTHR43571:SF1">
    <property type="entry name" value="NADP-SPECIFIC GLUTAMATE DEHYDROGENASE 1-RELATED"/>
    <property type="match status" value="1"/>
</dbReference>
<dbReference type="Pfam" id="PF00208">
    <property type="entry name" value="ELFV_dehydrog"/>
    <property type="match status" value="1"/>
</dbReference>
<feature type="region of interest" description="Disordered" evidence="1">
    <location>
        <begin position="1"/>
        <end position="24"/>
    </location>
</feature>
<gene>
    <name evidence="3" type="ORF">RFI_01652</name>
</gene>
<feature type="non-terminal residue" evidence="3">
    <location>
        <position position="1"/>
    </location>
</feature>
<dbReference type="OrthoDB" id="6718861at2759"/>
<name>X6PB77_RETFI</name>
<dbReference type="EMBL" id="ASPP01001630">
    <property type="protein sequence ID" value="ETO35411.1"/>
    <property type="molecule type" value="Genomic_DNA"/>
</dbReference>
<accession>X6PB77</accession>
<protein>
    <submittedName>
        <fullName evidence="3">NADP-specific glutamate dehydrogenase-like protein</fullName>
    </submittedName>
</protein>
<feature type="compositionally biased region" description="Polar residues" evidence="1">
    <location>
        <begin position="13"/>
        <end position="22"/>
    </location>
</feature>
<evidence type="ECO:0000313" key="4">
    <source>
        <dbReference type="Proteomes" id="UP000023152"/>
    </source>
</evidence>
<dbReference type="GO" id="GO:0004354">
    <property type="term" value="F:glutamate dehydrogenase (NADP+) activity"/>
    <property type="evidence" value="ECO:0007669"/>
    <property type="project" value="TreeGrafter"/>
</dbReference>
<proteinExistence type="predicted"/>
<dbReference type="FunFam" id="1.10.285.10:FF:000001">
    <property type="entry name" value="Glutamate dehydrogenase"/>
    <property type="match status" value="1"/>
</dbReference>
<reference evidence="3 4" key="1">
    <citation type="journal article" date="2013" name="Curr. Biol.">
        <title>The Genome of the Foraminiferan Reticulomyxa filosa.</title>
        <authorList>
            <person name="Glockner G."/>
            <person name="Hulsmann N."/>
            <person name="Schleicher M."/>
            <person name="Noegel A.A."/>
            <person name="Eichinger L."/>
            <person name="Gallinger C."/>
            <person name="Pawlowski J."/>
            <person name="Sierra R."/>
            <person name="Euteneuer U."/>
            <person name="Pillet L."/>
            <person name="Moustafa A."/>
            <person name="Platzer M."/>
            <person name="Groth M."/>
            <person name="Szafranski K."/>
            <person name="Schliwa M."/>
        </authorList>
    </citation>
    <scope>NUCLEOTIDE SEQUENCE [LARGE SCALE GENOMIC DNA]</scope>
</reference>
<evidence type="ECO:0000259" key="2">
    <source>
        <dbReference type="Pfam" id="PF00208"/>
    </source>
</evidence>
<dbReference type="PANTHER" id="PTHR43571">
    <property type="entry name" value="NADP-SPECIFIC GLUTAMATE DEHYDROGENASE 1-RELATED"/>
    <property type="match status" value="1"/>
</dbReference>
<dbReference type="GO" id="GO:0005829">
    <property type="term" value="C:cytosol"/>
    <property type="evidence" value="ECO:0007669"/>
    <property type="project" value="TreeGrafter"/>
</dbReference>
<comment type="caution">
    <text evidence="3">The sequence shown here is derived from an EMBL/GenBank/DDBJ whole genome shotgun (WGS) entry which is preliminary data.</text>
</comment>
<feature type="domain" description="Glutamate/phenylalanine/leucine/valine/L-tryptophan dehydrogenase C-terminal" evidence="2">
    <location>
        <begin position="1"/>
        <end position="76"/>
    </location>
</feature>
<keyword evidence="4" id="KW-1185">Reference proteome</keyword>
<dbReference type="AlphaFoldDB" id="X6PB77"/>
<dbReference type="InterPro" id="IPR050724">
    <property type="entry name" value="Glu_Leu_Phe_Val_DH"/>
</dbReference>
<dbReference type="SUPFAM" id="SSF51735">
    <property type="entry name" value="NAD(P)-binding Rossmann-fold domains"/>
    <property type="match status" value="1"/>
</dbReference>
<dbReference type="Proteomes" id="UP000023152">
    <property type="component" value="Unassembled WGS sequence"/>
</dbReference>
<dbReference type="InterPro" id="IPR006096">
    <property type="entry name" value="Glu/Leu/Phe/Val/Trp_DH_C"/>
</dbReference>
<dbReference type="GO" id="GO:0006537">
    <property type="term" value="P:glutamate biosynthetic process"/>
    <property type="evidence" value="ECO:0007669"/>
    <property type="project" value="TreeGrafter"/>
</dbReference>
<evidence type="ECO:0000313" key="3">
    <source>
        <dbReference type="EMBL" id="ETO35411.1"/>
    </source>
</evidence>
<dbReference type="InterPro" id="IPR036291">
    <property type="entry name" value="NAD(P)-bd_dom_sf"/>
</dbReference>
<sequence>ASNAGGVAVSGLEMSQNSQRTQWPREEVDRKLRQIMQNIFDNISSTAADLGKSGDYQLGANAAGFKKVADAMFEQGMVICFNSNINFIHYKLVSHFICASIISCIEKKIIKIHNYENNILLMSKIFDNNFIKIINPSKIYLQQLDNTFYLFFSENNNFQQTIKKKFVYLKIMLQFVTKMTAFPNLLHG</sequence>
<organism evidence="3 4">
    <name type="scientific">Reticulomyxa filosa</name>
    <dbReference type="NCBI Taxonomy" id="46433"/>
    <lineage>
        <taxon>Eukaryota</taxon>
        <taxon>Sar</taxon>
        <taxon>Rhizaria</taxon>
        <taxon>Retaria</taxon>
        <taxon>Foraminifera</taxon>
        <taxon>Monothalamids</taxon>
        <taxon>Reticulomyxidae</taxon>
        <taxon>Reticulomyxa</taxon>
    </lineage>
</organism>
<dbReference type="Gene3D" id="1.10.285.10">
    <property type="entry name" value="Glutamate Dehydrogenase, chain A, domain 3"/>
    <property type="match status" value="1"/>
</dbReference>